<dbReference type="InterPro" id="IPR012001">
    <property type="entry name" value="Thiamin_PyroP_enz_TPP-bd_dom"/>
</dbReference>
<dbReference type="CDD" id="cd07035">
    <property type="entry name" value="TPP_PYR_POX_like"/>
    <property type="match status" value="1"/>
</dbReference>
<accession>A0ABS5G4X0</accession>
<dbReference type="SUPFAM" id="SSF52518">
    <property type="entry name" value="Thiamin diphosphate-binding fold (THDP-binding)"/>
    <property type="match status" value="2"/>
</dbReference>
<dbReference type="PROSITE" id="PS00187">
    <property type="entry name" value="TPP_ENZYMES"/>
    <property type="match status" value="1"/>
</dbReference>
<gene>
    <name evidence="5" type="ORF">JQ619_10505</name>
</gene>
<evidence type="ECO:0000313" key="6">
    <source>
        <dbReference type="Proteomes" id="UP001314635"/>
    </source>
</evidence>
<dbReference type="PANTHER" id="PTHR18968:SF164">
    <property type="entry name" value="PYRUVATE DECARBOXYLASE"/>
    <property type="match status" value="1"/>
</dbReference>
<protein>
    <submittedName>
        <fullName evidence="5">Thiamine pyrophosphate-requiring protein</fullName>
    </submittedName>
</protein>
<dbReference type="InterPro" id="IPR000399">
    <property type="entry name" value="TPP-bd_CS"/>
</dbReference>
<dbReference type="InterPro" id="IPR011766">
    <property type="entry name" value="TPP_enzyme_TPP-bd"/>
</dbReference>
<feature type="domain" description="Thiamine pyrophosphate enzyme N-terminal TPP-binding" evidence="4">
    <location>
        <begin position="13"/>
        <end position="141"/>
    </location>
</feature>
<dbReference type="Gene3D" id="3.40.50.970">
    <property type="match status" value="2"/>
</dbReference>
<dbReference type="EMBL" id="JAFCLK010000008">
    <property type="protein sequence ID" value="MBR1136196.1"/>
    <property type="molecule type" value="Genomic_DNA"/>
</dbReference>
<keyword evidence="6" id="KW-1185">Reference proteome</keyword>
<dbReference type="Proteomes" id="UP001314635">
    <property type="component" value="Unassembled WGS sequence"/>
</dbReference>
<dbReference type="Pfam" id="PF02776">
    <property type="entry name" value="TPP_enzyme_N"/>
    <property type="match status" value="1"/>
</dbReference>
<dbReference type="Pfam" id="PF02775">
    <property type="entry name" value="TPP_enzyme_C"/>
    <property type="match status" value="1"/>
</dbReference>
<evidence type="ECO:0000259" key="3">
    <source>
        <dbReference type="Pfam" id="PF02775"/>
    </source>
</evidence>
<proteinExistence type="inferred from homology"/>
<name>A0ABS5G4X0_9BRAD</name>
<keyword evidence="2" id="KW-0786">Thiamine pyrophosphate</keyword>
<sequence>MPDPQSRATTHHRTAHYFLEALIDLGVEYIFANLGTDHVSLIEEIARWDSEGRRHPEVILCPHEVVAVHMAMGYAMTTGRGQAVFVHVDAGTANACMAIQNAFRYRLPVLLIAGRAPFAIHGELPGGRDTYVHFVQDSFDQGSIVRPYVKWEYTLPSGVVVKEALTRAAAFMHSDPPGPVSMMLPREVLAEAWDDDAMPAYPPARYGSVRAGGVEPERAQAIADALMTAENPIALTAYLGRSAEAVSVLDRLALVCGIRVVEFNPVTMNICQDSPCFAGSDPAMLVADADLGLLIDIDVPFIPQLLKSADRLRWIQIDIDALKADIPMWGFATDLRIQGDSAVILRQVLEIVIARGNDSYMRKVRDRIASWRPAREAAQAKRMAAAANKGSPGAINPAYLFARLQALLSEDDIVVNEAVRNAPVLQQQLRRTKPMTYVGLAGGGLGFSGGMALGLKLANPSHRVVQIVGDGAFHFAAPDSVYAVSQQYRLPIFSVILDNKGWQAVKASVQRVYPDGVAQQTDSFLSRLATGRQDEQRRLVDIARAFGAHGERVDDPDELDAAIRSCLAALDDGRAAVLHVNITPL</sequence>
<dbReference type="SUPFAM" id="SSF52467">
    <property type="entry name" value="DHS-like NAD/FAD-binding domain"/>
    <property type="match status" value="1"/>
</dbReference>
<evidence type="ECO:0000313" key="5">
    <source>
        <dbReference type="EMBL" id="MBR1136196.1"/>
    </source>
</evidence>
<dbReference type="Gene3D" id="3.40.50.1220">
    <property type="entry name" value="TPP-binding domain"/>
    <property type="match status" value="1"/>
</dbReference>
<dbReference type="NCBIfam" id="NF006203">
    <property type="entry name" value="PRK08327.1"/>
    <property type="match status" value="1"/>
</dbReference>
<evidence type="ECO:0000256" key="1">
    <source>
        <dbReference type="ARBA" id="ARBA00007812"/>
    </source>
</evidence>
<comment type="caution">
    <text evidence="5">The sequence shown here is derived from an EMBL/GenBank/DDBJ whole genome shotgun (WGS) entry which is preliminary data.</text>
</comment>
<dbReference type="PANTHER" id="PTHR18968">
    <property type="entry name" value="THIAMINE PYROPHOSPHATE ENZYMES"/>
    <property type="match status" value="1"/>
</dbReference>
<reference evidence="6" key="1">
    <citation type="journal article" date="2021" name="ISME J.">
        <title>Evolutionary origin and ecological implication of a unique nif island in free-living Bradyrhizobium lineages.</title>
        <authorList>
            <person name="Tao J."/>
        </authorList>
    </citation>
    <scope>NUCLEOTIDE SEQUENCE [LARGE SCALE GENOMIC DNA]</scope>
    <source>
        <strain evidence="6">SZCCT0094</strain>
    </source>
</reference>
<dbReference type="CDD" id="cd02002">
    <property type="entry name" value="TPP_BFDC"/>
    <property type="match status" value="1"/>
</dbReference>
<comment type="similarity">
    <text evidence="1">Belongs to the TPP enzyme family.</text>
</comment>
<dbReference type="InterPro" id="IPR029061">
    <property type="entry name" value="THDP-binding"/>
</dbReference>
<evidence type="ECO:0000256" key="2">
    <source>
        <dbReference type="ARBA" id="ARBA00023052"/>
    </source>
</evidence>
<organism evidence="5 6">
    <name type="scientific">Bradyrhizobium denitrificans</name>
    <dbReference type="NCBI Taxonomy" id="2734912"/>
    <lineage>
        <taxon>Bacteria</taxon>
        <taxon>Pseudomonadati</taxon>
        <taxon>Pseudomonadota</taxon>
        <taxon>Alphaproteobacteria</taxon>
        <taxon>Hyphomicrobiales</taxon>
        <taxon>Nitrobacteraceae</taxon>
        <taxon>Bradyrhizobium</taxon>
    </lineage>
</organism>
<evidence type="ECO:0000259" key="4">
    <source>
        <dbReference type="Pfam" id="PF02776"/>
    </source>
</evidence>
<dbReference type="InterPro" id="IPR045229">
    <property type="entry name" value="TPP_enz"/>
</dbReference>
<dbReference type="InterPro" id="IPR029035">
    <property type="entry name" value="DHS-like_NAD/FAD-binding_dom"/>
</dbReference>
<feature type="domain" description="Thiamine pyrophosphate enzyme TPP-binding" evidence="3">
    <location>
        <begin position="425"/>
        <end position="580"/>
    </location>
</feature>